<feature type="compositionally biased region" description="Acidic residues" evidence="1">
    <location>
        <begin position="306"/>
        <end position="319"/>
    </location>
</feature>
<proteinExistence type="predicted"/>
<dbReference type="InterPro" id="IPR006202">
    <property type="entry name" value="Neur_chan_lig-bd"/>
</dbReference>
<dbReference type="Gene3D" id="2.70.170.10">
    <property type="entry name" value="Neurotransmitter-gated ion-channel ligand-binding domain"/>
    <property type="match status" value="1"/>
</dbReference>
<reference evidence="4" key="1">
    <citation type="submission" date="2022-08" db="UniProtKB">
        <authorList>
            <consortium name="EnsemblMetazoa"/>
        </authorList>
    </citation>
    <scope>IDENTIFICATION</scope>
    <source>
        <strain evidence="4">05x7-T-G4-1.051#20</strain>
    </source>
</reference>
<dbReference type="GO" id="GO:0005230">
    <property type="term" value="F:extracellular ligand-gated monoatomic ion channel activity"/>
    <property type="evidence" value="ECO:0007669"/>
    <property type="project" value="InterPro"/>
</dbReference>
<evidence type="ECO:0000256" key="1">
    <source>
        <dbReference type="SAM" id="MobiDB-lite"/>
    </source>
</evidence>
<dbReference type="OMA" id="QNDEHIP"/>
<dbReference type="InterPro" id="IPR006201">
    <property type="entry name" value="Neur_channel"/>
</dbReference>
<dbReference type="EnsemblMetazoa" id="G4233.8">
    <property type="protein sequence ID" value="G4233.8:cds"/>
    <property type="gene ID" value="G4233"/>
</dbReference>
<feature type="compositionally biased region" description="Polar residues" evidence="1">
    <location>
        <begin position="374"/>
        <end position="397"/>
    </location>
</feature>
<feature type="chain" id="PRO_5036453251" description="Neurotransmitter-gated ion-channel ligand-binding domain-containing protein" evidence="2">
    <location>
        <begin position="22"/>
        <end position="438"/>
    </location>
</feature>
<dbReference type="SUPFAM" id="SSF63712">
    <property type="entry name" value="Nicotinic receptor ligand binding domain-like"/>
    <property type="match status" value="1"/>
</dbReference>
<name>A0A8W8N3W4_MAGGI</name>
<feature type="domain" description="Neurotransmitter-gated ion-channel ligand-binding" evidence="3">
    <location>
        <begin position="26"/>
        <end position="223"/>
    </location>
</feature>
<dbReference type="PANTHER" id="PTHR18945">
    <property type="entry name" value="NEUROTRANSMITTER GATED ION CHANNEL"/>
    <property type="match status" value="1"/>
</dbReference>
<feature type="compositionally biased region" description="Acidic residues" evidence="1">
    <location>
        <begin position="277"/>
        <end position="298"/>
    </location>
</feature>
<accession>A0A8W8N3W4</accession>
<evidence type="ECO:0000313" key="5">
    <source>
        <dbReference type="Proteomes" id="UP000005408"/>
    </source>
</evidence>
<evidence type="ECO:0000259" key="3">
    <source>
        <dbReference type="Pfam" id="PF02931"/>
    </source>
</evidence>
<dbReference type="GO" id="GO:0016020">
    <property type="term" value="C:membrane"/>
    <property type="evidence" value="ECO:0007669"/>
    <property type="project" value="InterPro"/>
</dbReference>
<evidence type="ECO:0000313" key="4">
    <source>
        <dbReference type="EnsemblMetazoa" id="G4233.8:cds"/>
    </source>
</evidence>
<feature type="signal peptide" evidence="2">
    <location>
        <begin position="1"/>
        <end position="21"/>
    </location>
</feature>
<organism evidence="4 5">
    <name type="scientific">Magallana gigas</name>
    <name type="common">Pacific oyster</name>
    <name type="synonym">Crassostrea gigas</name>
    <dbReference type="NCBI Taxonomy" id="29159"/>
    <lineage>
        <taxon>Eukaryota</taxon>
        <taxon>Metazoa</taxon>
        <taxon>Spiralia</taxon>
        <taxon>Lophotrochozoa</taxon>
        <taxon>Mollusca</taxon>
        <taxon>Bivalvia</taxon>
        <taxon>Autobranchia</taxon>
        <taxon>Pteriomorphia</taxon>
        <taxon>Ostreida</taxon>
        <taxon>Ostreoidea</taxon>
        <taxon>Ostreidae</taxon>
        <taxon>Magallana</taxon>
    </lineage>
</organism>
<dbReference type="OrthoDB" id="410315at2759"/>
<evidence type="ECO:0000256" key="2">
    <source>
        <dbReference type="SAM" id="SignalP"/>
    </source>
</evidence>
<feature type="region of interest" description="Disordered" evidence="1">
    <location>
        <begin position="261"/>
        <end position="438"/>
    </location>
</feature>
<dbReference type="Proteomes" id="UP000005408">
    <property type="component" value="Unassembled WGS sequence"/>
</dbReference>
<sequence length="438" mass="49776">MEIILYVHVLLSALALIFSEGYEVPEESVMEELFYEYNSEARPASVRQPLVKVSHQLTLTRIISLREDLLVIDTWQVIAWRDPRLVWDRNYYDFVETINVDPSKIWKPDIVNFDNAGGNSGLIYDNLPLTIKYDGDVVYVPPTRLTTQCQPYGDVYHCIWTFGSWTHDIKKLDINNTYGAIDMSEYEENSRIAIIDSSVKRTLKKYAYFPNRYAILTYNITIRWKDADRFEGLEPLQMPAVVSKKSELQNDEHIPVSGSILANATDQSDMEKGEGGSEGDGDTPTEEEQSSNEEESTDFWDTYSTDYDDTTESSQDQETEYSSNEETTESSQEKENFESTPKVDASGSGEKEEIVNSVKNGNSTESTEKEEIVNSVQNGNVTESTQNDDVASGQKVTENTDKTEKESDEVEPQVVETDSGEDDTDIGAWQRIKRIWSK</sequence>
<keyword evidence="2" id="KW-0732">Signal</keyword>
<protein>
    <recommendedName>
        <fullName evidence="3">Neurotransmitter-gated ion-channel ligand-binding domain-containing protein</fullName>
    </recommendedName>
</protein>
<dbReference type="AlphaFoldDB" id="A0A8W8N3W4"/>
<dbReference type="GO" id="GO:0004888">
    <property type="term" value="F:transmembrane signaling receptor activity"/>
    <property type="evidence" value="ECO:0007669"/>
    <property type="project" value="InterPro"/>
</dbReference>
<keyword evidence="5" id="KW-1185">Reference proteome</keyword>
<dbReference type="InterPro" id="IPR036734">
    <property type="entry name" value="Neur_chan_lig-bd_sf"/>
</dbReference>
<dbReference type="Pfam" id="PF02931">
    <property type="entry name" value="Neur_chan_LBD"/>
    <property type="match status" value="1"/>
</dbReference>